<dbReference type="EMBL" id="JABFTP020000042">
    <property type="protein sequence ID" value="KAL3270561.1"/>
    <property type="molecule type" value="Genomic_DNA"/>
</dbReference>
<dbReference type="GO" id="GO:0016829">
    <property type="term" value="F:lyase activity"/>
    <property type="evidence" value="ECO:0007669"/>
    <property type="project" value="UniProtKB-KW"/>
</dbReference>
<dbReference type="Gene3D" id="3.30.70.1230">
    <property type="entry name" value="Nucleotide cyclase"/>
    <property type="match status" value="2"/>
</dbReference>
<reference evidence="5 6" key="1">
    <citation type="journal article" date="2021" name="BMC Biol.">
        <title>Horizontally acquired antibacterial genes associated with adaptive radiation of ladybird beetles.</title>
        <authorList>
            <person name="Li H.S."/>
            <person name="Tang X.F."/>
            <person name="Huang Y.H."/>
            <person name="Xu Z.Y."/>
            <person name="Chen M.L."/>
            <person name="Du X.Y."/>
            <person name="Qiu B.Y."/>
            <person name="Chen P.T."/>
            <person name="Zhang W."/>
            <person name="Slipinski A."/>
            <person name="Escalona H.E."/>
            <person name="Waterhouse R.M."/>
            <person name="Zwick A."/>
            <person name="Pang H."/>
        </authorList>
    </citation>
    <scope>NUCLEOTIDE SEQUENCE [LARGE SCALE GENOMIC DNA]</scope>
    <source>
        <strain evidence="5">SYSU2018</strain>
    </source>
</reference>
<evidence type="ECO:0000313" key="5">
    <source>
        <dbReference type="EMBL" id="KAL3270561.1"/>
    </source>
</evidence>
<dbReference type="PROSITE" id="PS50125">
    <property type="entry name" value="GUANYLATE_CYCLASE_2"/>
    <property type="match status" value="2"/>
</dbReference>
<keyword evidence="3" id="KW-0456">Lyase</keyword>
<dbReference type="SUPFAM" id="SSF55073">
    <property type="entry name" value="Nucleotide cyclase"/>
    <property type="match status" value="2"/>
</dbReference>
<dbReference type="CDD" id="cd07302">
    <property type="entry name" value="CHD"/>
    <property type="match status" value="2"/>
</dbReference>
<dbReference type="PANTHER" id="PTHR16305:SF28">
    <property type="entry name" value="GUANYLATE CYCLASE DOMAIN-CONTAINING PROTEIN"/>
    <property type="match status" value="1"/>
</dbReference>
<dbReference type="Proteomes" id="UP001516400">
    <property type="component" value="Unassembled WGS sequence"/>
</dbReference>
<dbReference type="GO" id="GO:0005524">
    <property type="term" value="F:ATP binding"/>
    <property type="evidence" value="ECO:0007669"/>
    <property type="project" value="UniProtKB-KW"/>
</dbReference>
<dbReference type="InterPro" id="IPR011990">
    <property type="entry name" value="TPR-like_helical_dom_sf"/>
</dbReference>
<keyword evidence="2" id="KW-0067">ATP-binding</keyword>
<protein>
    <recommendedName>
        <fullName evidence="4">Guanylate cyclase domain-containing protein</fullName>
    </recommendedName>
</protein>
<dbReference type="InterPro" id="IPR027417">
    <property type="entry name" value="P-loop_NTPase"/>
</dbReference>
<dbReference type="SUPFAM" id="SSF48452">
    <property type="entry name" value="TPR-like"/>
    <property type="match status" value="1"/>
</dbReference>
<feature type="domain" description="Guanylate cyclase" evidence="4">
    <location>
        <begin position="72"/>
        <end position="208"/>
    </location>
</feature>
<dbReference type="SUPFAM" id="SSF52540">
    <property type="entry name" value="P-loop containing nucleoside triphosphate hydrolases"/>
    <property type="match status" value="1"/>
</dbReference>
<dbReference type="FunFam" id="3.30.70.1230:FF:000021">
    <property type="entry name" value="Adenylate cyclase type 10"/>
    <property type="match status" value="1"/>
</dbReference>
<keyword evidence="6" id="KW-1185">Reference proteome</keyword>
<evidence type="ECO:0000256" key="3">
    <source>
        <dbReference type="ARBA" id="ARBA00023239"/>
    </source>
</evidence>
<dbReference type="Pfam" id="PF00211">
    <property type="entry name" value="Guanylate_cyc"/>
    <property type="match status" value="2"/>
</dbReference>
<evidence type="ECO:0000256" key="2">
    <source>
        <dbReference type="ARBA" id="ARBA00022840"/>
    </source>
</evidence>
<comment type="caution">
    <text evidence="5">The sequence shown here is derived from an EMBL/GenBank/DDBJ whole genome shotgun (WGS) entry which is preliminary data.</text>
</comment>
<keyword evidence="1" id="KW-0547">Nucleotide-binding</keyword>
<evidence type="ECO:0000313" key="6">
    <source>
        <dbReference type="Proteomes" id="UP001516400"/>
    </source>
</evidence>
<organism evidence="5 6">
    <name type="scientific">Cryptolaemus montrouzieri</name>
    <dbReference type="NCBI Taxonomy" id="559131"/>
    <lineage>
        <taxon>Eukaryota</taxon>
        <taxon>Metazoa</taxon>
        <taxon>Ecdysozoa</taxon>
        <taxon>Arthropoda</taxon>
        <taxon>Hexapoda</taxon>
        <taxon>Insecta</taxon>
        <taxon>Pterygota</taxon>
        <taxon>Neoptera</taxon>
        <taxon>Endopterygota</taxon>
        <taxon>Coleoptera</taxon>
        <taxon>Polyphaga</taxon>
        <taxon>Cucujiformia</taxon>
        <taxon>Coccinelloidea</taxon>
        <taxon>Coccinellidae</taxon>
        <taxon>Scymninae</taxon>
        <taxon>Scymnini</taxon>
        <taxon>Cryptolaemus</taxon>
    </lineage>
</organism>
<feature type="domain" description="Guanylate cyclase" evidence="4">
    <location>
        <begin position="436"/>
        <end position="473"/>
    </location>
</feature>
<dbReference type="FunFam" id="3.30.70.1230:FF:000017">
    <property type="entry name" value="Adenylate cyclase type 10"/>
    <property type="match status" value="1"/>
</dbReference>
<dbReference type="Gene3D" id="3.40.50.300">
    <property type="entry name" value="P-loop containing nucleotide triphosphate hydrolases"/>
    <property type="match status" value="1"/>
</dbReference>
<evidence type="ECO:0000259" key="4">
    <source>
        <dbReference type="PROSITE" id="PS50125"/>
    </source>
</evidence>
<evidence type="ECO:0000256" key="1">
    <source>
        <dbReference type="ARBA" id="ARBA00022741"/>
    </source>
</evidence>
<dbReference type="InterPro" id="IPR029787">
    <property type="entry name" value="Nucleotide_cyclase"/>
</dbReference>
<dbReference type="PANTHER" id="PTHR16305">
    <property type="entry name" value="TESTICULAR SOLUBLE ADENYLYL CYCLASE"/>
    <property type="match status" value="1"/>
</dbReference>
<sequence>MSLDKTLIKPEKMKVKWSSASCLTLKREKEFLKRLEVSQIKKQIEVLLTFMPDEILYYPIAELNKIHKFVGVLLFADVSGFTPLTEKYNKTGKGGIYRLTATLNAYIGAIVEVIYYFGGDVLKFSGDAFLALWKAQSDAYLYEVLHEVIVCALFIQNTLGFFETEVNVLLKVKLAISCGNLTISVIGNEKFKHYVILGQAVNDVKAAEHVSVSGDVVISPAAWGHLAEGSYDVTYANGGNVKVWKCIYKSSQKDKQQLYTEKFMDIQMLCEKHIELRNTLHECKKFNENITDSYLIDKFVESLPPRKTSNIAVQQWIMSELSPFIIRPVLEQVEEKQPLQYLTEMREITIQFINIIPSAFDEDKLITMIDSAYQIVCKIVSNVSGVVNKVSLFDKDVMMLVLFGMKGVKHELESQNALKSAYKIKKEIVKLDYVKNVSVGITYGLVYCGVVGHPLRKEYTVIGGPVNKAARIMCAYQRKVTCDYETYSNSKLSSTYFQLQSSFKLKGIESAGHIFEYNEDFEEGLQHGLQNVPLYGRQEEVIFVQEVLAGVLFKGDSKSGKTYLLEYFYDKCLQRKDYLTAFVALCGGSQRPYHCLSLIYRQLFDQVAQIESSGISLDSFKRNLWDLNEIIQEKLLPSPNEIADRKGSIADMFTKICSIKTTILLIDNAQYIDKRSFEILKEAMKKGKLKLICSGTFEETSWDTLWRFSLTDTVRIVDLEPLEAEYIPHIICQFLNVEGVPKKLCNLIDRTCEGKPGWIESCMLKLVNTGGIENDYVLYDESMNEWMVFPHLQKRGSRFTENESRDDGKRHIVPIVTLTTNADEKTEDLSLAAISLDLFDSFTTYEQLIIKTAAVLGESFTRTLLVIMLNYPNMQIFTNAMLHLFQEKVFECGSKYINSGGRYSRQTTCSCYLRSYQLETENTNLPKYAYCKNLHFKNKTLRSVAYELIPANQKKELHLKTTEILESQNNSCPNCLRDNSSSIFQFYKFSVVTDRAEGKNEVESIEFSGVDIPTNIVKEIIRESMKTESSTNRQSAEVIPSRKIWDPTVCFCLEILTRVYGDLVYHSGKAGHASKTIFFLYQNGLILSLLDELEGAVQILKEASELCIRHIYDKTRVKTSFARYLFAKVCALLAEIYFGMNNWRAAKNYCMLTLRQFDIPMVSLYFANHLKFFKLDRMFNSRKRTDDHSKDSIGKCLSVISRIFAAEGKWNLAVAIASRSLELVKYSNPNLELLCDVYSTALDMHSFKGHIHICEQLARNLGQELIKLYGNNLTSEIFSVAKLMYIIFQIKAKSGVILIATRMGFRIFELNRLLHAYVFQVEVIPVLDFLLILQKRLEEVIFITRYLKNMSKKYDNRGVLAYYAVCLIMMVEANFYLEPMDAIEAYVDKHFLGVKGKSAFTPIENTLIVFMYSYFIREGRSTKAASWRRMYGYDSSMVKTFFDVFNRLKFIETNLIILCKNIESKNTEMDFTQQRLSQILDGCSKNIEMWKIFAPRHLHCKAYLKKLSGRRRQASDLLRQAQNEAESMGNILEQSWITLSENCWKGNFHVSENKGPVFWKFANSYSSCQWSQMMFVLPIP</sequence>
<dbReference type="InterPro" id="IPR001054">
    <property type="entry name" value="A/G_cyclase"/>
</dbReference>
<gene>
    <name evidence="5" type="ORF">HHI36_021098</name>
</gene>
<name>A0ABD2MVX8_9CUCU</name>
<accession>A0ABD2MVX8</accession>
<proteinExistence type="predicted"/>